<dbReference type="InterPro" id="IPR029021">
    <property type="entry name" value="Prot-tyrosine_phosphatase-like"/>
</dbReference>
<protein>
    <submittedName>
        <fullName evidence="3">Protein-tyrosine phosphatase</fullName>
    </submittedName>
    <submittedName>
        <fullName evidence="2">Tyrosine-protein phosphatase</fullName>
    </submittedName>
</protein>
<dbReference type="EMBL" id="BDOR01000024">
    <property type="protein sequence ID" value="GBF03239.1"/>
    <property type="molecule type" value="Genomic_DNA"/>
</dbReference>
<dbReference type="InterPro" id="IPR016130">
    <property type="entry name" value="Tyr_Pase_AS"/>
</dbReference>
<evidence type="ECO:0000313" key="2">
    <source>
        <dbReference type="EMBL" id="AYJ39866.1"/>
    </source>
</evidence>
<dbReference type="EMBL" id="CP032744">
    <property type="protein sequence ID" value="AYJ39866.1"/>
    <property type="molecule type" value="Genomic_DNA"/>
</dbReference>
<proteinExistence type="inferred from homology"/>
<dbReference type="Pfam" id="PF13350">
    <property type="entry name" value="Y_phosphatase3"/>
    <property type="match status" value="1"/>
</dbReference>
<sequence>MEHNRVLRLEHGINFRELGGYENTAGQTIKWQKLLRCGGMSLLTNRDLTYLDDYGLRYDIDLRQANEAEMSPDRYPKRTKYLNTSVYPFTDNRRFDRRLKRLIKRMVVDDSFNAQTYAQMVTDSHAVKVWQNLFATLLANDQPDQSVLFHCAAGKDRTGVAGALIMTALDVPRETIMQDYLLTNAVFMAADSMDTATIITKANAGDLASQFNVAMAVEADNMKMVFRVFDDLYGNGIGYLREVLGLSVADINNLRQLYLND</sequence>
<gene>
    <name evidence="2" type="ORF">LP667_14215</name>
    <name evidence="3" type="ORF">LPPLD21_02794</name>
</gene>
<reference evidence="3 4" key="1">
    <citation type="submission" date="2017-04" db="EMBL/GenBank/DDBJ databases">
        <title>In vitro and in silico characterization of Lactobacillus paraplantarum D2-1, a starter culture for soymilk fermentation.</title>
        <authorList>
            <person name="Endo A."/>
            <person name="Sasaki F."/>
            <person name="Maeno S."/>
            <person name="Kanesaki Y."/>
            <person name="Kubota E."/>
            <person name="Torres G.A."/>
            <person name="Tomita S."/>
            <person name="Nakagawa J."/>
        </authorList>
    </citation>
    <scope>NUCLEOTIDE SEQUENCE [LARGE SCALE GENOMIC DNA]</scope>
    <source>
        <strain evidence="3 4">D2-1</strain>
    </source>
</reference>
<dbReference type="SUPFAM" id="SSF52799">
    <property type="entry name" value="(Phosphotyrosine protein) phosphatases II"/>
    <property type="match status" value="1"/>
</dbReference>
<evidence type="ECO:0000256" key="1">
    <source>
        <dbReference type="ARBA" id="ARBA00009580"/>
    </source>
</evidence>
<accession>A0A098R6R2</accession>
<dbReference type="eggNOG" id="COG2365">
    <property type="taxonomic scope" value="Bacteria"/>
</dbReference>
<dbReference type="AlphaFoldDB" id="A0A098R6R2"/>
<keyword evidence="4" id="KW-1185">Reference proteome</keyword>
<comment type="similarity">
    <text evidence="1">Belongs to the protein-tyrosine phosphatase family.</text>
</comment>
<evidence type="ECO:0000313" key="4">
    <source>
        <dbReference type="Proteomes" id="UP000236162"/>
    </source>
</evidence>
<dbReference type="PROSITE" id="PS00383">
    <property type="entry name" value="TYR_PHOSPHATASE_1"/>
    <property type="match status" value="1"/>
</dbReference>
<dbReference type="PANTHER" id="PTHR31126:SF1">
    <property type="entry name" value="TYROSINE SPECIFIC PROTEIN PHOSPHATASES DOMAIN-CONTAINING PROTEIN"/>
    <property type="match status" value="1"/>
</dbReference>
<dbReference type="Proteomes" id="UP000236162">
    <property type="component" value="Unassembled WGS sequence"/>
</dbReference>
<name>A0A098R6R2_9LACO</name>
<dbReference type="Gene3D" id="3.90.190.10">
    <property type="entry name" value="Protein tyrosine phosphatase superfamily"/>
    <property type="match status" value="1"/>
</dbReference>
<dbReference type="Proteomes" id="UP000277896">
    <property type="component" value="Chromosome"/>
</dbReference>
<evidence type="ECO:0000313" key="5">
    <source>
        <dbReference type="Proteomes" id="UP000277896"/>
    </source>
</evidence>
<dbReference type="PANTHER" id="PTHR31126">
    <property type="entry name" value="TYROSINE-PROTEIN PHOSPHATASE"/>
    <property type="match status" value="1"/>
</dbReference>
<dbReference type="KEGG" id="lpx:ASU28_13145"/>
<dbReference type="RefSeq" id="WP_021730732.1">
    <property type="nucleotide sequence ID" value="NZ_AVAI01000059.1"/>
</dbReference>
<dbReference type="GeneID" id="79808594"/>
<dbReference type="InterPro" id="IPR026893">
    <property type="entry name" value="Tyr/Ser_Pase_IphP-type"/>
</dbReference>
<reference evidence="2 5" key="2">
    <citation type="submission" date="2018-10" db="EMBL/GenBank/DDBJ databases">
        <title>Genome seuquencing of Lactobacillus species.</title>
        <authorList>
            <person name="Baek C."/>
            <person name="Yi H."/>
        </authorList>
    </citation>
    <scope>NUCLEOTIDE SEQUENCE [LARGE SCALE GENOMIC DNA]</scope>
    <source>
        <strain evidence="2 5">DSM 10667</strain>
    </source>
</reference>
<evidence type="ECO:0000313" key="3">
    <source>
        <dbReference type="EMBL" id="GBF03239.1"/>
    </source>
</evidence>
<dbReference type="GO" id="GO:0004721">
    <property type="term" value="F:phosphoprotein phosphatase activity"/>
    <property type="evidence" value="ECO:0007669"/>
    <property type="project" value="InterPro"/>
</dbReference>
<organism evidence="2 5">
    <name type="scientific">Lactiplantibacillus paraplantarum</name>
    <dbReference type="NCBI Taxonomy" id="60520"/>
    <lineage>
        <taxon>Bacteria</taxon>
        <taxon>Bacillati</taxon>
        <taxon>Bacillota</taxon>
        <taxon>Bacilli</taxon>
        <taxon>Lactobacillales</taxon>
        <taxon>Lactobacillaceae</taxon>
        <taxon>Lactiplantibacillus</taxon>
    </lineage>
</organism>